<evidence type="ECO:0000256" key="1">
    <source>
        <dbReference type="ARBA" id="ARBA00022517"/>
    </source>
</evidence>
<protein>
    <submittedName>
        <fullName evidence="2">Ribosome-binding factor A</fullName>
    </submittedName>
</protein>
<dbReference type="SUPFAM" id="SSF89919">
    <property type="entry name" value="Ribosome-binding factor A, RbfA"/>
    <property type="match status" value="1"/>
</dbReference>
<proteinExistence type="predicted"/>
<dbReference type="InterPro" id="IPR015946">
    <property type="entry name" value="KH_dom-like_a/b"/>
</dbReference>
<keyword evidence="1" id="KW-0690">Ribosome biogenesis</keyword>
<gene>
    <name evidence="2" type="ORF">ISN26_00200</name>
</gene>
<sequence>MRIAQSVQRIIAPELLRLRAGVLVTVVRVEVSKDLHAAQVHYAVTGADHAEVQEQLEEMTGGLRRKLAKGLATKKVPTVSFIAALEPGDGRP</sequence>
<dbReference type="GO" id="GO:0006364">
    <property type="term" value="P:rRNA processing"/>
    <property type="evidence" value="ECO:0007669"/>
    <property type="project" value="InterPro"/>
</dbReference>
<dbReference type="Pfam" id="PF02033">
    <property type="entry name" value="RBFA"/>
    <property type="match status" value="1"/>
</dbReference>
<organism evidence="2 3">
    <name type="scientific">Candidatus Amphirhobacter heronislandensis</name>
    <dbReference type="NCBI Taxonomy" id="1732024"/>
    <lineage>
        <taxon>Bacteria</taxon>
        <taxon>Pseudomonadati</taxon>
        <taxon>Pseudomonadota</taxon>
        <taxon>Gammaproteobacteria</taxon>
        <taxon>Candidatus Tethybacterales</taxon>
        <taxon>Candidatus Tethybacteraceae</taxon>
        <taxon>Candidatus Amphirhobacter</taxon>
    </lineage>
</organism>
<reference evidence="2" key="1">
    <citation type="submission" date="2020-10" db="EMBL/GenBank/DDBJ databases">
        <title>An improved Amphimedon queenslandica hologenome assembly reveals how three proteobacterial symbionts can extend the metabolic phenotypic of their marine sponge host.</title>
        <authorList>
            <person name="Degnan B."/>
            <person name="Degnan S."/>
            <person name="Xiang X."/>
        </authorList>
    </citation>
    <scope>NUCLEOTIDE SEQUENCE</scope>
    <source>
        <strain evidence="2">AqS2</strain>
    </source>
</reference>
<dbReference type="InterPro" id="IPR000238">
    <property type="entry name" value="RbfA"/>
</dbReference>
<name>A0A930Y0P1_9GAMM</name>
<evidence type="ECO:0000313" key="3">
    <source>
        <dbReference type="Proteomes" id="UP000604381"/>
    </source>
</evidence>
<dbReference type="InterPro" id="IPR023799">
    <property type="entry name" value="RbfA_dom_sf"/>
</dbReference>
<dbReference type="EMBL" id="JADHEI010000009">
    <property type="protein sequence ID" value="MBF2734515.1"/>
    <property type="molecule type" value="Genomic_DNA"/>
</dbReference>
<evidence type="ECO:0000313" key="2">
    <source>
        <dbReference type="EMBL" id="MBF2734515.1"/>
    </source>
</evidence>
<dbReference type="Proteomes" id="UP000604381">
    <property type="component" value="Unassembled WGS sequence"/>
</dbReference>
<accession>A0A930Y0P1</accession>
<comment type="caution">
    <text evidence="2">The sequence shown here is derived from an EMBL/GenBank/DDBJ whole genome shotgun (WGS) entry which is preliminary data.</text>
</comment>
<dbReference type="AlphaFoldDB" id="A0A930Y0P1"/>
<dbReference type="Gene3D" id="3.30.300.20">
    <property type="match status" value="1"/>
</dbReference>
<keyword evidence="3" id="KW-1185">Reference proteome</keyword>